<organism evidence="11 12">
    <name type="scientific">Candidatus Roizmanbacteria bacterium RIFCSPLOWO2_02_FULL_38_10</name>
    <dbReference type="NCBI Taxonomy" id="1802074"/>
    <lineage>
        <taxon>Bacteria</taxon>
        <taxon>Candidatus Roizmaniibacteriota</taxon>
    </lineage>
</organism>
<dbReference type="InterPro" id="IPR012338">
    <property type="entry name" value="Beta-lactam/transpept-like"/>
</dbReference>
<feature type="active site" description="Proton acceptor" evidence="7">
    <location>
        <position position="94"/>
    </location>
</feature>
<evidence type="ECO:0000259" key="10">
    <source>
        <dbReference type="Pfam" id="PF00768"/>
    </source>
</evidence>
<comment type="similarity">
    <text evidence="1 9">Belongs to the peptidase S11 family.</text>
</comment>
<dbReference type="GO" id="GO:0008360">
    <property type="term" value="P:regulation of cell shape"/>
    <property type="evidence" value="ECO:0007669"/>
    <property type="project" value="UniProtKB-KW"/>
</dbReference>
<accession>A0A1F7JNC9</accession>
<feature type="active site" description="Acyl-ester intermediate" evidence="7">
    <location>
        <position position="91"/>
    </location>
</feature>
<dbReference type="SUPFAM" id="SSF56601">
    <property type="entry name" value="beta-lactamase/transpeptidase-like"/>
    <property type="match status" value="1"/>
</dbReference>
<evidence type="ECO:0000256" key="2">
    <source>
        <dbReference type="ARBA" id="ARBA00022729"/>
    </source>
</evidence>
<sequence length="303" mass="34256">MKFKTQFIILLFSLLFLFYPGNSYYIKLFFFNRDLFNNTKKSVNLPGGNIPYTVNPYFIPQITAEGSYIIDSDSFTPIFQKQQFRQFLPASTTKIITALAAFDYYRLDSVLTVKRVISEGQSMDLVKDERITFENLLYGLLVHSGNDAAYVIADNYPGGEKAFINAMNQKAIVLKMKYSVFKNPAGLDASGQYTTPFDLALAARQILMNKTLAKIVSTKSITVSDVDFKYFHGLNNVNKLLGEIQGIGGLKTGYTLDAGENLVTFYKKNGHDYLIVILKSKDRFEDTKIIVNWINSNIGYVNI</sequence>
<evidence type="ECO:0000256" key="3">
    <source>
        <dbReference type="ARBA" id="ARBA00022801"/>
    </source>
</evidence>
<evidence type="ECO:0000313" key="12">
    <source>
        <dbReference type="Proteomes" id="UP000176376"/>
    </source>
</evidence>
<dbReference type="GO" id="GO:0071555">
    <property type="term" value="P:cell wall organization"/>
    <property type="evidence" value="ECO:0007669"/>
    <property type="project" value="UniProtKB-KW"/>
</dbReference>
<dbReference type="STRING" id="1802074.A3J15_02445"/>
<evidence type="ECO:0000256" key="8">
    <source>
        <dbReference type="PIRSR" id="PIRSR618044-2"/>
    </source>
</evidence>
<dbReference type="Pfam" id="PF00768">
    <property type="entry name" value="Peptidase_S11"/>
    <property type="match status" value="1"/>
</dbReference>
<dbReference type="GO" id="GO:0009002">
    <property type="term" value="F:serine-type D-Ala-D-Ala carboxypeptidase activity"/>
    <property type="evidence" value="ECO:0007669"/>
    <property type="project" value="InterPro"/>
</dbReference>
<reference evidence="11 12" key="1">
    <citation type="journal article" date="2016" name="Nat. Commun.">
        <title>Thousands of microbial genomes shed light on interconnected biogeochemical processes in an aquifer system.</title>
        <authorList>
            <person name="Anantharaman K."/>
            <person name="Brown C.T."/>
            <person name="Hug L.A."/>
            <person name="Sharon I."/>
            <person name="Castelle C.J."/>
            <person name="Probst A.J."/>
            <person name="Thomas B.C."/>
            <person name="Singh A."/>
            <person name="Wilkins M.J."/>
            <person name="Karaoz U."/>
            <person name="Brodie E.L."/>
            <person name="Williams K.H."/>
            <person name="Hubbard S.S."/>
            <person name="Banfield J.F."/>
        </authorList>
    </citation>
    <scope>NUCLEOTIDE SEQUENCE [LARGE SCALE GENOMIC DNA]</scope>
</reference>
<keyword evidence="5" id="KW-0573">Peptidoglycan synthesis</keyword>
<feature type="domain" description="Peptidase S11 D-alanyl-D-alanine carboxypeptidase A N-terminal" evidence="10">
    <location>
        <begin position="60"/>
        <end position="280"/>
    </location>
</feature>
<gene>
    <name evidence="11" type="ORF">A3J15_02445</name>
</gene>
<dbReference type="Gene3D" id="3.40.710.10">
    <property type="entry name" value="DD-peptidase/beta-lactamase superfamily"/>
    <property type="match status" value="1"/>
</dbReference>
<feature type="binding site" evidence="8">
    <location>
        <position position="251"/>
    </location>
    <ligand>
        <name>substrate</name>
    </ligand>
</feature>
<evidence type="ECO:0000256" key="5">
    <source>
        <dbReference type="ARBA" id="ARBA00022984"/>
    </source>
</evidence>
<dbReference type="InterPro" id="IPR018044">
    <property type="entry name" value="Peptidase_S11"/>
</dbReference>
<dbReference type="EMBL" id="MGAY01000012">
    <property type="protein sequence ID" value="OGK57106.1"/>
    <property type="molecule type" value="Genomic_DNA"/>
</dbReference>
<dbReference type="PANTHER" id="PTHR21581">
    <property type="entry name" value="D-ALANYL-D-ALANINE CARBOXYPEPTIDASE"/>
    <property type="match status" value="1"/>
</dbReference>
<evidence type="ECO:0000256" key="4">
    <source>
        <dbReference type="ARBA" id="ARBA00022960"/>
    </source>
</evidence>
<evidence type="ECO:0000256" key="7">
    <source>
        <dbReference type="PIRSR" id="PIRSR618044-1"/>
    </source>
</evidence>
<name>A0A1F7JNC9_9BACT</name>
<dbReference type="GO" id="GO:0009252">
    <property type="term" value="P:peptidoglycan biosynthetic process"/>
    <property type="evidence" value="ECO:0007669"/>
    <property type="project" value="UniProtKB-KW"/>
</dbReference>
<feature type="active site" evidence="7">
    <location>
        <position position="144"/>
    </location>
</feature>
<keyword evidence="3" id="KW-0378">Hydrolase</keyword>
<evidence type="ECO:0000256" key="9">
    <source>
        <dbReference type="RuleBase" id="RU004016"/>
    </source>
</evidence>
<evidence type="ECO:0000313" key="11">
    <source>
        <dbReference type="EMBL" id="OGK57106.1"/>
    </source>
</evidence>
<evidence type="ECO:0000256" key="6">
    <source>
        <dbReference type="ARBA" id="ARBA00023316"/>
    </source>
</evidence>
<dbReference type="Proteomes" id="UP000176376">
    <property type="component" value="Unassembled WGS sequence"/>
</dbReference>
<evidence type="ECO:0000256" key="1">
    <source>
        <dbReference type="ARBA" id="ARBA00007164"/>
    </source>
</evidence>
<dbReference type="PANTHER" id="PTHR21581:SF6">
    <property type="entry name" value="TRAFFICKING PROTEIN PARTICLE COMPLEX SUBUNIT 12"/>
    <property type="match status" value="1"/>
</dbReference>
<dbReference type="AlphaFoldDB" id="A0A1F7JNC9"/>
<proteinExistence type="inferred from homology"/>
<comment type="caution">
    <text evidence="11">The sequence shown here is derived from an EMBL/GenBank/DDBJ whole genome shotgun (WGS) entry which is preliminary data.</text>
</comment>
<dbReference type="InterPro" id="IPR001967">
    <property type="entry name" value="Peptidase_S11_N"/>
</dbReference>
<keyword evidence="6" id="KW-0961">Cell wall biogenesis/degradation</keyword>
<dbReference type="GO" id="GO:0006508">
    <property type="term" value="P:proteolysis"/>
    <property type="evidence" value="ECO:0007669"/>
    <property type="project" value="InterPro"/>
</dbReference>
<keyword evidence="2" id="KW-0732">Signal</keyword>
<keyword evidence="4" id="KW-0133">Cell shape</keyword>
<dbReference type="PRINTS" id="PR00725">
    <property type="entry name" value="DADACBPTASE1"/>
</dbReference>
<protein>
    <recommendedName>
        <fullName evidence="10">Peptidase S11 D-alanyl-D-alanine carboxypeptidase A N-terminal domain-containing protein</fullName>
    </recommendedName>
</protein>